<evidence type="ECO:0000259" key="4">
    <source>
        <dbReference type="SMART" id="SM00198"/>
    </source>
</evidence>
<dbReference type="EMBL" id="JH432003">
    <property type="status" value="NOT_ANNOTATED_CDS"/>
    <property type="molecule type" value="Genomic_DNA"/>
</dbReference>
<dbReference type="Gene3D" id="3.40.33.10">
    <property type="entry name" value="CAP"/>
    <property type="match status" value="2"/>
</dbReference>
<dbReference type="HOGENOM" id="CLU_416991_0_0_1"/>
<proteinExistence type="inferred from homology"/>
<dbReference type="SUPFAM" id="SSF55797">
    <property type="entry name" value="PR-1-like"/>
    <property type="match status" value="2"/>
</dbReference>
<dbReference type="InterPro" id="IPR001283">
    <property type="entry name" value="CRISP-related"/>
</dbReference>
<protein>
    <recommendedName>
        <fullName evidence="2">Cysteine-rich venom protein</fullName>
    </recommendedName>
</protein>
<evidence type="ECO:0000256" key="3">
    <source>
        <dbReference type="SAM" id="Phobius"/>
    </source>
</evidence>
<dbReference type="Pfam" id="PF00188">
    <property type="entry name" value="CAP"/>
    <property type="match status" value="2"/>
</dbReference>
<name>T1JAR0_STRMM</name>
<dbReference type="InterPro" id="IPR035940">
    <property type="entry name" value="CAP_sf"/>
</dbReference>
<dbReference type="eggNOG" id="KOG3017">
    <property type="taxonomic scope" value="Eukaryota"/>
</dbReference>
<evidence type="ECO:0000313" key="6">
    <source>
        <dbReference type="Proteomes" id="UP000014500"/>
    </source>
</evidence>
<organism evidence="5 6">
    <name type="scientific">Strigamia maritima</name>
    <name type="common">European centipede</name>
    <name type="synonym">Geophilus maritimus</name>
    <dbReference type="NCBI Taxonomy" id="126957"/>
    <lineage>
        <taxon>Eukaryota</taxon>
        <taxon>Metazoa</taxon>
        <taxon>Ecdysozoa</taxon>
        <taxon>Arthropoda</taxon>
        <taxon>Myriapoda</taxon>
        <taxon>Chilopoda</taxon>
        <taxon>Pleurostigmophora</taxon>
        <taxon>Geophilomorpha</taxon>
        <taxon>Linotaeniidae</taxon>
        <taxon>Strigamia</taxon>
    </lineage>
</organism>
<dbReference type="InterPro" id="IPR014044">
    <property type="entry name" value="CAP_dom"/>
</dbReference>
<dbReference type="GO" id="GO:0005576">
    <property type="term" value="C:extracellular region"/>
    <property type="evidence" value="ECO:0007669"/>
    <property type="project" value="InterPro"/>
</dbReference>
<comment type="similarity">
    <text evidence="1">Belongs to the CRISP family. Venom allergen 5-like subfamily.</text>
</comment>
<dbReference type="CDD" id="cd05380">
    <property type="entry name" value="CAP_euk"/>
    <property type="match status" value="2"/>
</dbReference>
<feature type="transmembrane region" description="Helical" evidence="3">
    <location>
        <begin position="413"/>
        <end position="437"/>
    </location>
</feature>
<sequence length="658" mass="74844">MQFPLTSRTTLASLRMQSESWSVLFSLVGMATVAIALLMCLLQLVDGGDEKIAGCASLKSGVSLDERKVIIQVHNDQRTSLATGKWNLFPAAANMMKLNWDEKLATKAQEFADGCGREQNGVNLMSIIIINKDLIVTNWTNVIENLWYKGFRQSFTSDLIDNYLSKYDIFSYAPLAWAELYQVGCGFNAYKLAGSSIYHLYMCIYGPTYEEDLDGKSIYQKGQPCSKCPPNSECSTNQSLCDWKIEKIDNFLINSSEIISNKFSVDLPLLSCKFDVVDCTIKSIGVDQWQLHNELETPNEKFYEVGIGRGGNSALFILNGIAPSPNGFACLMLRYRKHVMNGSKSVPLKVFSWSLMGPPIETEIIEDKQHWTHVEIPIQQLKGFSIVFFHLSVPNDPSYTGLVYASLDDFFRIFIRVFVIFSFFIFFLIIFLTLWTICLSCKYARLSPKHTMCRQPSPTCDIHHTGLTRAEKDFILHFHNQLRQKVATGGEKRRNQPPASNMQIMRWDEELAQTAQKHSEQCKFAHDCPKCREVDRFTVGQNVYLRSSTKANEDFSWEKVILAWYDEVALLPASIVNSFNIIPGTLHYTQMVWWDTATIGCGYTYYKDGKFWKKLFVCNYGPNGNWLDEAMYNRGPPCSECPSGSRCSKRYFGLCGIV</sequence>
<dbReference type="SMART" id="SM00198">
    <property type="entry name" value="SCP"/>
    <property type="match status" value="2"/>
</dbReference>
<reference evidence="5" key="2">
    <citation type="submission" date="2015-02" db="UniProtKB">
        <authorList>
            <consortium name="EnsemblMetazoa"/>
        </authorList>
    </citation>
    <scope>IDENTIFICATION</scope>
</reference>
<evidence type="ECO:0000256" key="1">
    <source>
        <dbReference type="ARBA" id="ARBA00009169"/>
    </source>
</evidence>
<keyword evidence="3" id="KW-0472">Membrane</keyword>
<keyword evidence="3" id="KW-1133">Transmembrane helix</keyword>
<dbReference type="InterPro" id="IPR002413">
    <property type="entry name" value="V5_allergen-like"/>
</dbReference>
<dbReference type="PRINTS" id="PR00837">
    <property type="entry name" value="V5TPXLIKE"/>
</dbReference>
<evidence type="ECO:0000256" key="2">
    <source>
        <dbReference type="ARBA" id="ARBA00032745"/>
    </source>
</evidence>
<reference evidence="6" key="1">
    <citation type="submission" date="2011-05" db="EMBL/GenBank/DDBJ databases">
        <authorList>
            <person name="Richards S.R."/>
            <person name="Qu J."/>
            <person name="Jiang H."/>
            <person name="Jhangiani S.N."/>
            <person name="Agravi P."/>
            <person name="Goodspeed R."/>
            <person name="Gross S."/>
            <person name="Mandapat C."/>
            <person name="Jackson L."/>
            <person name="Mathew T."/>
            <person name="Pu L."/>
            <person name="Thornton R."/>
            <person name="Saada N."/>
            <person name="Wilczek-Boney K.B."/>
            <person name="Lee S."/>
            <person name="Kovar C."/>
            <person name="Wu Y."/>
            <person name="Scherer S.E."/>
            <person name="Worley K.C."/>
            <person name="Muzny D.M."/>
            <person name="Gibbs R."/>
        </authorList>
    </citation>
    <scope>NUCLEOTIDE SEQUENCE</scope>
    <source>
        <strain evidence="6">Brora</strain>
    </source>
</reference>
<accession>T1JAR0</accession>
<keyword evidence="6" id="KW-1185">Reference proteome</keyword>
<dbReference type="STRING" id="126957.T1JAR0"/>
<feature type="domain" description="SCP" evidence="4">
    <location>
        <begin position="470"/>
        <end position="628"/>
    </location>
</feature>
<dbReference type="PANTHER" id="PTHR10334">
    <property type="entry name" value="CYSTEINE-RICH SECRETORY PROTEIN-RELATED"/>
    <property type="match status" value="1"/>
</dbReference>
<keyword evidence="3" id="KW-0812">Transmembrane</keyword>
<evidence type="ECO:0000313" key="5">
    <source>
        <dbReference type="EnsemblMetazoa" id="SMAR010831-PA"/>
    </source>
</evidence>
<dbReference type="PRINTS" id="PR00838">
    <property type="entry name" value="V5ALLERGEN"/>
</dbReference>
<dbReference type="Proteomes" id="UP000014500">
    <property type="component" value="Unassembled WGS sequence"/>
</dbReference>
<dbReference type="EnsemblMetazoa" id="SMAR010831-RA">
    <property type="protein sequence ID" value="SMAR010831-PA"/>
    <property type="gene ID" value="SMAR010831"/>
</dbReference>
<feature type="domain" description="SCP" evidence="4">
    <location>
        <begin position="65"/>
        <end position="211"/>
    </location>
</feature>
<feature type="transmembrane region" description="Helical" evidence="3">
    <location>
        <begin position="20"/>
        <end position="42"/>
    </location>
</feature>
<dbReference type="InterPro" id="IPR018244">
    <property type="entry name" value="Allrgn_V5/Tpx1_CS"/>
</dbReference>
<dbReference type="AlphaFoldDB" id="T1JAR0"/>
<dbReference type="PROSITE" id="PS01010">
    <property type="entry name" value="CRISP_2"/>
    <property type="match status" value="1"/>
</dbReference>